<evidence type="ECO:0000313" key="10">
    <source>
        <dbReference type="EMBL" id="RVW57615.1"/>
    </source>
</evidence>
<dbReference type="GO" id="GO:0005506">
    <property type="term" value="F:iron ion binding"/>
    <property type="evidence" value="ECO:0007669"/>
    <property type="project" value="InterPro"/>
</dbReference>
<evidence type="ECO:0000256" key="3">
    <source>
        <dbReference type="ARBA" id="ARBA00022723"/>
    </source>
</evidence>
<dbReference type="GO" id="GO:0016705">
    <property type="term" value="F:oxidoreductase activity, acting on paired donors, with incorporation or reduction of molecular oxygen"/>
    <property type="evidence" value="ECO:0007669"/>
    <property type="project" value="InterPro"/>
</dbReference>
<evidence type="ECO:0000256" key="7">
    <source>
        <dbReference type="PIRSR" id="PIRSR602401-1"/>
    </source>
</evidence>
<dbReference type="Proteomes" id="UP000288805">
    <property type="component" value="Unassembled WGS sequence"/>
</dbReference>
<dbReference type="SUPFAM" id="SSF48264">
    <property type="entry name" value="Cytochrome P450"/>
    <property type="match status" value="1"/>
</dbReference>
<organism evidence="10 11">
    <name type="scientific">Vitis vinifera</name>
    <name type="common">Grape</name>
    <dbReference type="NCBI Taxonomy" id="29760"/>
    <lineage>
        <taxon>Eukaryota</taxon>
        <taxon>Viridiplantae</taxon>
        <taxon>Streptophyta</taxon>
        <taxon>Embryophyta</taxon>
        <taxon>Tracheophyta</taxon>
        <taxon>Spermatophyta</taxon>
        <taxon>Magnoliopsida</taxon>
        <taxon>eudicotyledons</taxon>
        <taxon>Gunneridae</taxon>
        <taxon>Pentapetalae</taxon>
        <taxon>rosids</taxon>
        <taxon>Vitales</taxon>
        <taxon>Vitaceae</taxon>
        <taxon>Viteae</taxon>
        <taxon>Vitis</taxon>
    </lineage>
</organism>
<sequence length="528" mass="59324">METLLRFLLPLFSSLLVVVISICFYRLKIKAASNAKRCTAPRAGGAWPIIGHLHLFGAQQLTHKTLGAMADKYGPVFTIRLGLNEILVLSSSEMARECFTTHDRVFSTRPSVTASKILGYDFAMFGFAPYGSYWREMRKIVTIELLSNHRLDMLKHIRASEVGTSIRELYEMWVSERGTDGRVFVDMKRWFGDLTLNLAVRLVGGKRYFGAGADTKEGEGRTCQKVIRDFAHLFGVFVLSDAIPFLSWLDLKGYKKAMKRTAKELDSLFGGWLQGHKEKRLLGGEGKDDQDFMDVMLTVLEDVNFSGFDADTVTKATCLNLILAGSDTTKVTLTWALSLLLNHPHVLKKAQAELDIQVGKDRQVDESDVKNLVYLQAIIKETLRLYPASPIITLHAAMEDCTLAAGYNISAGTQIMVNAWKIHRDERVWCNPKEFQPERFMTSHKDTDVRGQYFELIPFGSGRRSCPGISLALQVVHFALASLLHSYEVTKPSDKDVDMTESLGLTNLKATPLEVLLSPRLKAELYRQ</sequence>
<keyword evidence="2 7" id="KW-0349">Heme</keyword>
<keyword evidence="6 8" id="KW-0503">Monooxygenase</keyword>
<dbReference type="PANTHER" id="PTHR47947">
    <property type="entry name" value="CYTOCHROME P450 82C3-RELATED"/>
    <property type="match status" value="1"/>
</dbReference>
<feature type="transmembrane region" description="Helical" evidence="9">
    <location>
        <begin position="7"/>
        <end position="27"/>
    </location>
</feature>
<reference evidence="10 11" key="1">
    <citation type="journal article" date="2018" name="PLoS Genet.">
        <title>Population sequencing reveals clonal diversity and ancestral inbreeding in the grapevine cultivar Chardonnay.</title>
        <authorList>
            <person name="Roach M.J."/>
            <person name="Johnson D.L."/>
            <person name="Bohlmann J."/>
            <person name="van Vuuren H.J."/>
            <person name="Jones S.J."/>
            <person name="Pretorius I.S."/>
            <person name="Schmidt S.A."/>
            <person name="Borneman A.R."/>
        </authorList>
    </citation>
    <scope>NUCLEOTIDE SEQUENCE [LARGE SCALE GENOMIC DNA]</scope>
    <source>
        <strain evidence="11">cv. Chardonnay</strain>
        <tissue evidence="10">Leaf</tissue>
    </source>
</reference>
<dbReference type="PROSITE" id="PS00086">
    <property type="entry name" value="CYTOCHROME_P450"/>
    <property type="match status" value="1"/>
</dbReference>
<dbReference type="AlphaFoldDB" id="A0A438FC97"/>
<comment type="caution">
    <text evidence="10">The sequence shown here is derived from an EMBL/GenBank/DDBJ whole genome shotgun (WGS) entry which is preliminary data.</text>
</comment>
<evidence type="ECO:0000256" key="9">
    <source>
        <dbReference type="SAM" id="Phobius"/>
    </source>
</evidence>
<dbReference type="Pfam" id="PF00067">
    <property type="entry name" value="p450"/>
    <property type="match status" value="1"/>
</dbReference>
<evidence type="ECO:0000256" key="2">
    <source>
        <dbReference type="ARBA" id="ARBA00022617"/>
    </source>
</evidence>
<dbReference type="GO" id="GO:0020037">
    <property type="term" value="F:heme binding"/>
    <property type="evidence" value="ECO:0007669"/>
    <property type="project" value="InterPro"/>
</dbReference>
<evidence type="ECO:0000256" key="8">
    <source>
        <dbReference type="RuleBase" id="RU000461"/>
    </source>
</evidence>
<comment type="cofactor">
    <cofactor evidence="7">
        <name>heme</name>
        <dbReference type="ChEBI" id="CHEBI:30413"/>
    </cofactor>
</comment>
<keyword evidence="9" id="KW-1133">Transmembrane helix</keyword>
<dbReference type="EMBL" id="QGNW01001049">
    <property type="protein sequence ID" value="RVW57615.1"/>
    <property type="molecule type" value="Genomic_DNA"/>
</dbReference>
<proteinExistence type="inferred from homology"/>
<dbReference type="InterPro" id="IPR050651">
    <property type="entry name" value="Plant_Cytochrome_P450_Monoox"/>
</dbReference>
<dbReference type="PRINTS" id="PR00385">
    <property type="entry name" value="P450"/>
</dbReference>
<keyword evidence="9" id="KW-0472">Membrane</keyword>
<dbReference type="InterPro" id="IPR036396">
    <property type="entry name" value="Cyt_P450_sf"/>
</dbReference>
<feature type="transmembrane region" description="Helical" evidence="9">
    <location>
        <begin position="230"/>
        <end position="251"/>
    </location>
</feature>
<evidence type="ECO:0000256" key="4">
    <source>
        <dbReference type="ARBA" id="ARBA00023002"/>
    </source>
</evidence>
<keyword evidence="3 7" id="KW-0479">Metal-binding</keyword>
<protein>
    <submittedName>
        <fullName evidence="10">Cytochrome P450 82C4</fullName>
    </submittedName>
</protein>
<evidence type="ECO:0000256" key="5">
    <source>
        <dbReference type="ARBA" id="ARBA00023004"/>
    </source>
</evidence>
<keyword evidence="5 7" id="KW-0408">Iron</keyword>
<dbReference type="InterPro" id="IPR017972">
    <property type="entry name" value="Cyt_P450_CS"/>
</dbReference>
<comment type="similarity">
    <text evidence="1 8">Belongs to the cytochrome P450 family.</text>
</comment>
<dbReference type="InterPro" id="IPR001128">
    <property type="entry name" value="Cyt_P450"/>
</dbReference>
<evidence type="ECO:0000256" key="1">
    <source>
        <dbReference type="ARBA" id="ARBA00010617"/>
    </source>
</evidence>
<dbReference type="PRINTS" id="PR00463">
    <property type="entry name" value="EP450I"/>
</dbReference>
<feature type="binding site" description="axial binding residue" evidence="7">
    <location>
        <position position="466"/>
    </location>
    <ligand>
        <name>heme</name>
        <dbReference type="ChEBI" id="CHEBI:30413"/>
    </ligand>
    <ligandPart>
        <name>Fe</name>
        <dbReference type="ChEBI" id="CHEBI:18248"/>
    </ligandPart>
</feature>
<dbReference type="CDD" id="cd20654">
    <property type="entry name" value="CYP82"/>
    <property type="match status" value="1"/>
</dbReference>
<dbReference type="GO" id="GO:0004497">
    <property type="term" value="F:monooxygenase activity"/>
    <property type="evidence" value="ECO:0007669"/>
    <property type="project" value="UniProtKB-KW"/>
</dbReference>
<dbReference type="InterPro" id="IPR002401">
    <property type="entry name" value="Cyt_P450_E_grp-I"/>
</dbReference>
<dbReference type="PANTHER" id="PTHR47947:SF29">
    <property type="entry name" value="CYTOCHROME P450 CYP82D47-LIKE"/>
    <property type="match status" value="1"/>
</dbReference>
<gene>
    <name evidence="10" type="primary">CYP82C4_26</name>
    <name evidence="10" type="ORF">CK203_095977</name>
</gene>
<evidence type="ECO:0000313" key="11">
    <source>
        <dbReference type="Proteomes" id="UP000288805"/>
    </source>
</evidence>
<keyword evidence="9" id="KW-0812">Transmembrane</keyword>
<name>A0A438FC97_VITVI</name>
<evidence type="ECO:0000256" key="6">
    <source>
        <dbReference type="ARBA" id="ARBA00023033"/>
    </source>
</evidence>
<keyword evidence="4 8" id="KW-0560">Oxidoreductase</keyword>
<dbReference type="Gene3D" id="1.10.630.10">
    <property type="entry name" value="Cytochrome P450"/>
    <property type="match status" value="1"/>
</dbReference>
<dbReference type="FunFam" id="1.10.630.10:FF:000026">
    <property type="entry name" value="Cytochrome P450 82C4"/>
    <property type="match status" value="1"/>
</dbReference>
<accession>A0A438FC97</accession>